<feature type="region of interest" description="Disordered" evidence="1">
    <location>
        <begin position="67"/>
        <end position="87"/>
    </location>
</feature>
<evidence type="ECO:0000313" key="2">
    <source>
        <dbReference type="EMBL" id="OGD70601.1"/>
    </source>
</evidence>
<proteinExistence type="predicted"/>
<dbReference type="Proteomes" id="UP000177390">
    <property type="component" value="Unassembled WGS sequence"/>
</dbReference>
<dbReference type="AlphaFoldDB" id="A0A1F5ET75"/>
<dbReference type="EMBL" id="MFAH01000050">
    <property type="protein sequence ID" value="OGD70601.1"/>
    <property type="molecule type" value="Genomic_DNA"/>
</dbReference>
<name>A0A1F5ET75_9BACT</name>
<evidence type="ECO:0000256" key="1">
    <source>
        <dbReference type="SAM" id="MobiDB-lite"/>
    </source>
</evidence>
<accession>A0A1F5ET75</accession>
<evidence type="ECO:0000313" key="3">
    <source>
        <dbReference type="Proteomes" id="UP000177390"/>
    </source>
</evidence>
<reference evidence="2 3" key="1">
    <citation type="journal article" date="2016" name="Nat. Commun.">
        <title>Thousands of microbial genomes shed light on interconnected biogeochemical processes in an aquifer system.</title>
        <authorList>
            <person name="Anantharaman K."/>
            <person name="Brown C.T."/>
            <person name="Hug L.A."/>
            <person name="Sharon I."/>
            <person name="Castelle C.J."/>
            <person name="Probst A.J."/>
            <person name="Thomas B.C."/>
            <person name="Singh A."/>
            <person name="Wilkins M.J."/>
            <person name="Karaoz U."/>
            <person name="Brodie E.L."/>
            <person name="Williams K.H."/>
            <person name="Hubbard S.S."/>
            <person name="Banfield J.F."/>
        </authorList>
    </citation>
    <scope>NUCLEOTIDE SEQUENCE [LARGE SCALE GENOMIC DNA]</scope>
</reference>
<organism evidence="2 3">
    <name type="scientific">Candidatus Collierbacteria bacterium RIFCSPHIGHO2_02_FULL_49_10</name>
    <dbReference type="NCBI Taxonomy" id="1817723"/>
    <lineage>
        <taxon>Bacteria</taxon>
        <taxon>Candidatus Collieribacteriota</taxon>
    </lineage>
</organism>
<gene>
    <name evidence="2" type="ORF">A3D09_00190</name>
</gene>
<protein>
    <submittedName>
        <fullName evidence="2">Uncharacterized protein</fullName>
    </submittedName>
</protein>
<comment type="caution">
    <text evidence="2">The sequence shown here is derived from an EMBL/GenBank/DDBJ whole genome shotgun (WGS) entry which is preliminary data.</text>
</comment>
<sequence length="288" mass="32082">MGNEGGRRRFLILSALATEGLLLWACLERRKSLLINGGKTGLTANRVKARSTPTPAPIVERVIPSATPAPKRLNEVETSEPPLTTPDRLEVSESGLILDDRTVVALEAAQTAVRSMPGEYSWDEFRTCSTFISAYLGEFGFPISDRNGQSAEFADPFPWSGTVSQVNWLRRNCPTYVHDAPLIDFLERRLYDRLAPGNVIYLTVALGHNGYDTYYHVAALVGYHVDGEPQFAEMAAGMRSASAERAFSQLTKFYKKRADGSWDVTPRDPRHTLVVTWFDPFAVIRDII</sequence>